<keyword evidence="2" id="KW-1185">Reference proteome</keyword>
<comment type="caution">
    <text evidence="1">The sequence shown here is derived from an EMBL/GenBank/DDBJ whole genome shotgun (WGS) entry which is preliminary data.</text>
</comment>
<dbReference type="AlphaFoldDB" id="A0A3A9ZEB3"/>
<dbReference type="OrthoDB" id="4161051at2"/>
<evidence type="ECO:0000313" key="1">
    <source>
        <dbReference type="EMBL" id="RKN46693.1"/>
    </source>
</evidence>
<dbReference type="RefSeq" id="WP_120674137.1">
    <property type="nucleotide sequence ID" value="NZ_RBAL01000001.1"/>
</dbReference>
<evidence type="ECO:0000313" key="2">
    <source>
        <dbReference type="Proteomes" id="UP000272474"/>
    </source>
</evidence>
<organism evidence="1 2">
    <name type="scientific">Streptomyces hoynatensis</name>
    <dbReference type="NCBI Taxonomy" id="1141874"/>
    <lineage>
        <taxon>Bacteria</taxon>
        <taxon>Bacillati</taxon>
        <taxon>Actinomycetota</taxon>
        <taxon>Actinomycetes</taxon>
        <taxon>Kitasatosporales</taxon>
        <taxon>Streptomycetaceae</taxon>
        <taxon>Streptomyces</taxon>
    </lineage>
</organism>
<proteinExistence type="predicted"/>
<protein>
    <submittedName>
        <fullName evidence="1">Uncharacterized protein</fullName>
    </submittedName>
</protein>
<dbReference type="EMBL" id="RBAL01000001">
    <property type="protein sequence ID" value="RKN46693.1"/>
    <property type="molecule type" value="Genomic_DNA"/>
</dbReference>
<gene>
    <name evidence="1" type="ORF">D7294_00210</name>
</gene>
<accession>A0A3A9ZEB3</accession>
<reference evidence="1 2" key="1">
    <citation type="journal article" date="2014" name="Int. J. Syst. Evol. Microbiol.">
        <title>Streptomyces hoynatensis sp. nov., isolated from deep marine sediment.</title>
        <authorList>
            <person name="Veyisoglu A."/>
            <person name="Sahin N."/>
        </authorList>
    </citation>
    <scope>NUCLEOTIDE SEQUENCE [LARGE SCALE GENOMIC DNA]</scope>
    <source>
        <strain evidence="1 2">KCTC 29097</strain>
    </source>
</reference>
<name>A0A3A9ZEB3_9ACTN</name>
<sequence>MIGTESVGRVVRRAAPPRWGRWAAWLHGLRDGRRGLPDVPPPPALPEHQAAVTPYVTEQQATARRAVEQLRARLMYRERRLIADLGTRAVHVVIEYRERGRPAPAALAGFGERVAEWHAHADVCRCRAAAVLEQVNQHLARYWDAVRRHHPDVPDPAPAHLAHWGPAPLRLDPSWDRPDSWLAPRDAATATVLTRALELLDAAHSLSGTPGGGN</sequence>
<dbReference type="Proteomes" id="UP000272474">
    <property type="component" value="Unassembled WGS sequence"/>
</dbReference>